<sequence>MSTKLCVSLLLVTCIVNGCAVISEQDCQAGLWYERGMQDGARGRAQSLVYEIARECQSYGIHADSEAWLRGHEEGVEQFCTAENGFYQGRRGHRYAGVCIGPTADVFLDNYQRGLAEYRVEQRHRKLHWRRDQLVRELHLVHRALESADSDRQRRVLYFQRSRLTWALRSLDTELHRYGLFGPGDITPGFYPPVFFSSGLFYW</sequence>
<dbReference type="Proteomes" id="UP001321520">
    <property type="component" value="Chromosome"/>
</dbReference>
<keyword evidence="3" id="KW-1185">Reference proteome</keyword>
<accession>A0ABY9EHH3</accession>
<protein>
    <submittedName>
        <fullName evidence="2">DUF2799 domain-containing protein</fullName>
    </submittedName>
</protein>
<dbReference type="RefSeq" id="WP_301416489.1">
    <property type="nucleotide sequence ID" value="NZ_CP098023.1"/>
</dbReference>
<keyword evidence="1" id="KW-0732">Signal</keyword>
<evidence type="ECO:0000313" key="2">
    <source>
        <dbReference type="EMBL" id="WKD50316.1"/>
    </source>
</evidence>
<name>A0ABY9EHH3_9GAMM</name>
<evidence type="ECO:0000313" key="3">
    <source>
        <dbReference type="Proteomes" id="UP001321520"/>
    </source>
</evidence>
<dbReference type="EMBL" id="CP098023">
    <property type="protein sequence ID" value="WKD50316.1"/>
    <property type="molecule type" value="Genomic_DNA"/>
</dbReference>
<feature type="signal peptide" evidence="1">
    <location>
        <begin position="1"/>
        <end position="20"/>
    </location>
</feature>
<evidence type="ECO:0000256" key="1">
    <source>
        <dbReference type="SAM" id="SignalP"/>
    </source>
</evidence>
<feature type="chain" id="PRO_5047038219" evidence="1">
    <location>
        <begin position="21"/>
        <end position="203"/>
    </location>
</feature>
<reference evidence="2 3" key="1">
    <citation type="submission" date="2022-05" db="EMBL/GenBank/DDBJ databases">
        <title>Microbulbifer sp. nov., isolated from sponge.</title>
        <authorList>
            <person name="Gao L."/>
        </authorList>
    </citation>
    <scope>NUCLEOTIDE SEQUENCE [LARGE SCALE GENOMIC DNA]</scope>
    <source>
        <strain evidence="2 3">MI-G</strain>
    </source>
</reference>
<organism evidence="2 3">
    <name type="scientific">Microbulbifer spongiae</name>
    <dbReference type="NCBI Taxonomy" id="2944933"/>
    <lineage>
        <taxon>Bacteria</taxon>
        <taxon>Pseudomonadati</taxon>
        <taxon>Pseudomonadota</taxon>
        <taxon>Gammaproteobacteria</taxon>
        <taxon>Cellvibrionales</taxon>
        <taxon>Microbulbiferaceae</taxon>
        <taxon>Microbulbifer</taxon>
    </lineage>
</organism>
<proteinExistence type="predicted"/>
<dbReference type="InterPro" id="IPR021242">
    <property type="entry name" value="DUF2799"/>
</dbReference>
<gene>
    <name evidence="2" type="ORF">M8T91_02475</name>
</gene>
<dbReference type="Pfam" id="PF10973">
    <property type="entry name" value="DUF2799"/>
    <property type="match status" value="1"/>
</dbReference>